<dbReference type="Proteomes" id="UP001345219">
    <property type="component" value="Chromosome 15"/>
</dbReference>
<evidence type="ECO:0000256" key="1">
    <source>
        <dbReference type="ARBA" id="ARBA00004123"/>
    </source>
</evidence>
<accession>A0AAN7JZV1</accession>
<evidence type="ECO:0000259" key="7">
    <source>
        <dbReference type="PROSITE" id="PS51005"/>
    </source>
</evidence>
<evidence type="ECO:0000313" key="9">
    <source>
        <dbReference type="Proteomes" id="UP001345219"/>
    </source>
</evidence>
<protein>
    <recommendedName>
        <fullName evidence="7">NAC domain-containing protein</fullName>
    </recommendedName>
</protein>
<evidence type="ECO:0000313" key="8">
    <source>
        <dbReference type="EMBL" id="KAK4758533.1"/>
    </source>
</evidence>
<evidence type="ECO:0000256" key="3">
    <source>
        <dbReference type="ARBA" id="ARBA00023125"/>
    </source>
</evidence>
<comment type="caution">
    <text evidence="8">The sequence shown here is derived from an EMBL/GenBank/DDBJ whole genome shotgun (WGS) entry which is preliminary data.</text>
</comment>
<name>A0AAN7JZV1_9MYRT</name>
<dbReference type="GO" id="GO:0003677">
    <property type="term" value="F:DNA binding"/>
    <property type="evidence" value="ECO:0007669"/>
    <property type="project" value="UniProtKB-KW"/>
</dbReference>
<dbReference type="Pfam" id="PF02365">
    <property type="entry name" value="NAM"/>
    <property type="match status" value="1"/>
</dbReference>
<dbReference type="InterPro" id="IPR036093">
    <property type="entry name" value="NAC_dom_sf"/>
</dbReference>
<dbReference type="SUPFAM" id="SSF101941">
    <property type="entry name" value="NAC domain"/>
    <property type="match status" value="1"/>
</dbReference>
<keyword evidence="5" id="KW-0539">Nucleus</keyword>
<evidence type="ECO:0000256" key="5">
    <source>
        <dbReference type="ARBA" id="ARBA00023242"/>
    </source>
</evidence>
<keyword evidence="4" id="KW-0804">Transcription</keyword>
<dbReference type="GO" id="GO:0005634">
    <property type="term" value="C:nucleus"/>
    <property type="evidence" value="ECO:0007669"/>
    <property type="project" value="UniProtKB-SubCell"/>
</dbReference>
<feature type="domain" description="NAC" evidence="7">
    <location>
        <begin position="13"/>
        <end position="156"/>
    </location>
</feature>
<keyword evidence="3" id="KW-0238">DNA-binding</keyword>
<evidence type="ECO:0000256" key="4">
    <source>
        <dbReference type="ARBA" id="ARBA00023163"/>
    </source>
</evidence>
<comment type="subcellular location">
    <subcellularLocation>
        <location evidence="1">Nucleus</location>
    </subcellularLocation>
</comment>
<dbReference type="EMBL" id="JAXIOK010000012">
    <property type="protein sequence ID" value="KAK4758533.1"/>
    <property type="molecule type" value="Genomic_DNA"/>
</dbReference>
<gene>
    <name evidence="8" type="ORF">SAY87_019834</name>
</gene>
<feature type="region of interest" description="Disordered" evidence="6">
    <location>
        <begin position="170"/>
        <end position="196"/>
    </location>
</feature>
<keyword evidence="9" id="KW-1185">Reference proteome</keyword>
<sequence>MATVDNLVSMKELPVGFRFNPSNEDLVHHYLKRKLQNVHEDCCLIPEFDIYKLPPWDLITKFNDLSDLPSDGRECYFFYRRTHPNGKRNCRKTKEGYWHLTGPGRKPRDTDQIKWHKRILDFRSHTQKSHLKTDWVMHEWEDISDTRIVVCRISKKKSKGKVKDDSVSSEACPIQSTGSTAGSEIHIKPQETSPEASEITIMESQNLTPNSNINLSEFNISSHQQKNTAAEDILYFSKNAYTDTTKLVDLQYFQDPLIARREQSPCSDNASITGFDQGGNSWPTSGNFTLGECVSMSMYCQMPTDQWLNSISPPQQSCILPTEEIAPIGNTSFNCSGSSSGMTCHQLDVQGHGVPLPFHSIKYGAQETNLEESPLSQNPIQMTEQSPHFETMSIHGVDQEDCNWFCHGDVSLEEGDNASMFGQTSNDQSLNYAFPLSSHMMIEDSFEDINLLLDSFIASSQCASEDTLKNCI</sequence>
<dbReference type="Gene3D" id="2.170.150.80">
    <property type="entry name" value="NAC domain"/>
    <property type="match status" value="1"/>
</dbReference>
<keyword evidence="2" id="KW-0805">Transcription regulation</keyword>
<dbReference type="GO" id="GO:0006355">
    <property type="term" value="P:regulation of DNA-templated transcription"/>
    <property type="evidence" value="ECO:0007669"/>
    <property type="project" value="InterPro"/>
</dbReference>
<dbReference type="InterPro" id="IPR003441">
    <property type="entry name" value="NAC-dom"/>
</dbReference>
<evidence type="ECO:0000256" key="6">
    <source>
        <dbReference type="SAM" id="MobiDB-lite"/>
    </source>
</evidence>
<dbReference type="PANTHER" id="PTHR31989">
    <property type="entry name" value="NAC DOMAIN-CONTAINING PROTEIN 82-RELATED"/>
    <property type="match status" value="1"/>
</dbReference>
<proteinExistence type="predicted"/>
<dbReference type="PROSITE" id="PS51005">
    <property type="entry name" value="NAC"/>
    <property type="match status" value="1"/>
</dbReference>
<evidence type="ECO:0000256" key="2">
    <source>
        <dbReference type="ARBA" id="ARBA00023015"/>
    </source>
</evidence>
<organism evidence="8 9">
    <name type="scientific">Trapa incisa</name>
    <dbReference type="NCBI Taxonomy" id="236973"/>
    <lineage>
        <taxon>Eukaryota</taxon>
        <taxon>Viridiplantae</taxon>
        <taxon>Streptophyta</taxon>
        <taxon>Embryophyta</taxon>
        <taxon>Tracheophyta</taxon>
        <taxon>Spermatophyta</taxon>
        <taxon>Magnoliopsida</taxon>
        <taxon>eudicotyledons</taxon>
        <taxon>Gunneridae</taxon>
        <taxon>Pentapetalae</taxon>
        <taxon>rosids</taxon>
        <taxon>malvids</taxon>
        <taxon>Myrtales</taxon>
        <taxon>Lythraceae</taxon>
        <taxon>Trapa</taxon>
    </lineage>
</organism>
<dbReference type="AlphaFoldDB" id="A0AAN7JZV1"/>
<reference evidence="8 9" key="1">
    <citation type="journal article" date="2023" name="Hortic Res">
        <title>Pangenome of water caltrop reveals structural variations and asymmetric subgenome divergence after allopolyploidization.</title>
        <authorList>
            <person name="Zhang X."/>
            <person name="Chen Y."/>
            <person name="Wang L."/>
            <person name="Yuan Y."/>
            <person name="Fang M."/>
            <person name="Shi L."/>
            <person name="Lu R."/>
            <person name="Comes H.P."/>
            <person name="Ma Y."/>
            <person name="Chen Y."/>
            <person name="Huang G."/>
            <person name="Zhou Y."/>
            <person name="Zheng Z."/>
            <person name="Qiu Y."/>
        </authorList>
    </citation>
    <scope>NUCLEOTIDE SEQUENCE [LARGE SCALE GENOMIC DNA]</scope>
    <source>
        <tissue evidence="8">Roots</tissue>
    </source>
</reference>